<feature type="compositionally biased region" description="Basic and acidic residues" evidence="1">
    <location>
        <begin position="105"/>
        <end position="116"/>
    </location>
</feature>
<evidence type="ECO:0000256" key="1">
    <source>
        <dbReference type="SAM" id="MobiDB-lite"/>
    </source>
</evidence>
<feature type="region of interest" description="Disordered" evidence="1">
    <location>
        <begin position="49"/>
        <end position="85"/>
    </location>
</feature>
<dbReference type="OrthoDB" id="2152896at2759"/>
<gene>
    <name evidence="2" type="ORF">BGZ65_010396</name>
</gene>
<evidence type="ECO:0000313" key="2">
    <source>
        <dbReference type="EMBL" id="KAF9971489.1"/>
    </source>
</evidence>
<proteinExistence type="predicted"/>
<sequence>GATKFLLSKHQQVQLMEAAAILLGMDETREGDKDPIVSMFTKQRGVLANSVGSSTVSSASPSTSTKSLSTSPSPRSERTTTPPMMGIAMTDVHHSDIEMLNAFRNDARSSVERSVEKQSPTAV</sequence>
<dbReference type="AlphaFoldDB" id="A0A9P6JKJ1"/>
<reference evidence="2" key="1">
    <citation type="journal article" date="2020" name="Fungal Divers.">
        <title>Resolving the Mortierellaceae phylogeny through synthesis of multi-gene phylogenetics and phylogenomics.</title>
        <authorList>
            <person name="Vandepol N."/>
            <person name="Liber J."/>
            <person name="Desiro A."/>
            <person name="Na H."/>
            <person name="Kennedy M."/>
            <person name="Barry K."/>
            <person name="Grigoriev I.V."/>
            <person name="Miller A.N."/>
            <person name="O'Donnell K."/>
            <person name="Stajich J.E."/>
            <person name="Bonito G."/>
        </authorList>
    </citation>
    <scope>NUCLEOTIDE SEQUENCE</scope>
    <source>
        <strain evidence="2">MES-2147</strain>
    </source>
</reference>
<feature type="non-terminal residue" evidence="2">
    <location>
        <position position="1"/>
    </location>
</feature>
<accession>A0A9P6JKJ1</accession>
<dbReference type="Proteomes" id="UP000749646">
    <property type="component" value="Unassembled WGS sequence"/>
</dbReference>
<organism evidence="2 3">
    <name type="scientific">Modicella reniformis</name>
    <dbReference type="NCBI Taxonomy" id="1440133"/>
    <lineage>
        <taxon>Eukaryota</taxon>
        <taxon>Fungi</taxon>
        <taxon>Fungi incertae sedis</taxon>
        <taxon>Mucoromycota</taxon>
        <taxon>Mortierellomycotina</taxon>
        <taxon>Mortierellomycetes</taxon>
        <taxon>Mortierellales</taxon>
        <taxon>Mortierellaceae</taxon>
        <taxon>Modicella</taxon>
    </lineage>
</organism>
<keyword evidence="3" id="KW-1185">Reference proteome</keyword>
<protein>
    <submittedName>
        <fullName evidence="2">Uncharacterized protein</fullName>
    </submittedName>
</protein>
<feature type="region of interest" description="Disordered" evidence="1">
    <location>
        <begin position="103"/>
        <end position="123"/>
    </location>
</feature>
<name>A0A9P6JKJ1_9FUNG</name>
<comment type="caution">
    <text evidence="2">The sequence shown here is derived from an EMBL/GenBank/DDBJ whole genome shotgun (WGS) entry which is preliminary data.</text>
</comment>
<feature type="compositionally biased region" description="Low complexity" evidence="1">
    <location>
        <begin position="50"/>
        <end position="83"/>
    </location>
</feature>
<evidence type="ECO:0000313" key="3">
    <source>
        <dbReference type="Proteomes" id="UP000749646"/>
    </source>
</evidence>
<dbReference type="EMBL" id="JAAAHW010004802">
    <property type="protein sequence ID" value="KAF9971489.1"/>
    <property type="molecule type" value="Genomic_DNA"/>
</dbReference>